<feature type="domain" description="U-box" evidence="6">
    <location>
        <begin position="5"/>
        <end position="88"/>
    </location>
</feature>
<keyword evidence="3 5" id="KW-0808">Transferase</keyword>
<protein>
    <recommendedName>
        <fullName evidence="5 6">U-box domain-containing protein</fullName>
        <ecNumber evidence="5">2.3.2.27</ecNumber>
    </recommendedName>
    <alternativeName>
        <fullName evidence="5">RING-type E3 ubiquitin transferase PUB</fullName>
    </alternativeName>
</protein>
<evidence type="ECO:0000256" key="1">
    <source>
        <dbReference type="ARBA" id="ARBA00000900"/>
    </source>
</evidence>
<dbReference type="InterPro" id="IPR013083">
    <property type="entry name" value="Znf_RING/FYVE/PHD"/>
</dbReference>
<dbReference type="CDD" id="cd16664">
    <property type="entry name" value="RING-Ubox_PUB"/>
    <property type="match status" value="1"/>
</dbReference>
<dbReference type="InterPro" id="IPR045210">
    <property type="entry name" value="RING-Ubox_PUB"/>
</dbReference>
<dbReference type="InterPro" id="IPR011989">
    <property type="entry name" value="ARM-like"/>
</dbReference>
<dbReference type="InterPro" id="IPR045185">
    <property type="entry name" value="PUB22/23/24-like"/>
</dbReference>
<dbReference type="SUPFAM" id="SSF57850">
    <property type="entry name" value="RING/U-box"/>
    <property type="match status" value="1"/>
</dbReference>
<dbReference type="Pfam" id="PF04564">
    <property type="entry name" value="U-box"/>
    <property type="match status" value="1"/>
</dbReference>
<evidence type="ECO:0000313" key="8">
    <source>
        <dbReference type="Proteomes" id="UP000823775"/>
    </source>
</evidence>
<dbReference type="InterPro" id="IPR016024">
    <property type="entry name" value="ARM-type_fold"/>
</dbReference>
<dbReference type="SUPFAM" id="SSF48371">
    <property type="entry name" value="ARM repeat"/>
    <property type="match status" value="1"/>
</dbReference>
<proteinExistence type="predicted"/>
<dbReference type="InterPro" id="IPR003613">
    <property type="entry name" value="Ubox_domain"/>
</dbReference>
<comment type="pathway">
    <text evidence="2 5">Protein modification; protein ubiquitination.</text>
</comment>
<evidence type="ECO:0000259" key="6">
    <source>
        <dbReference type="PROSITE" id="PS51698"/>
    </source>
</evidence>
<gene>
    <name evidence="7" type="ORF">HAX54_000107</name>
</gene>
<dbReference type="Gene3D" id="3.30.40.10">
    <property type="entry name" value="Zinc/RING finger domain, C3HC4 (zinc finger)"/>
    <property type="match status" value="1"/>
</dbReference>
<name>A0ABS8RHG6_DATST</name>
<organism evidence="7 8">
    <name type="scientific">Datura stramonium</name>
    <name type="common">Jimsonweed</name>
    <name type="synonym">Common thornapple</name>
    <dbReference type="NCBI Taxonomy" id="4076"/>
    <lineage>
        <taxon>Eukaryota</taxon>
        <taxon>Viridiplantae</taxon>
        <taxon>Streptophyta</taxon>
        <taxon>Embryophyta</taxon>
        <taxon>Tracheophyta</taxon>
        <taxon>Spermatophyta</taxon>
        <taxon>Magnoliopsida</taxon>
        <taxon>eudicotyledons</taxon>
        <taxon>Gunneridae</taxon>
        <taxon>Pentapetalae</taxon>
        <taxon>asterids</taxon>
        <taxon>lamiids</taxon>
        <taxon>Solanales</taxon>
        <taxon>Solanaceae</taxon>
        <taxon>Solanoideae</taxon>
        <taxon>Datureae</taxon>
        <taxon>Datura</taxon>
    </lineage>
</organism>
<dbReference type="PROSITE" id="PS51698">
    <property type="entry name" value="U_BOX"/>
    <property type="match status" value="1"/>
</dbReference>
<dbReference type="PANTHER" id="PTHR22849">
    <property type="entry name" value="WDSAM1 PROTEIN"/>
    <property type="match status" value="1"/>
</dbReference>
<dbReference type="InterPro" id="IPR058678">
    <property type="entry name" value="ARM_PUB"/>
</dbReference>
<reference evidence="7 8" key="1">
    <citation type="journal article" date="2021" name="BMC Genomics">
        <title>Datura genome reveals duplications of psychoactive alkaloid biosynthetic genes and high mutation rate following tissue culture.</title>
        <authorList>
            <person name="Rajewski A."/>
            <person name="Carter-House D."/>
            <person name="Stajich J."/>
            <person name="Litt A."/>
        </authorList>
    </citation>
    <scope>NUCLEOTIDE SEQUENCE [LARGE SCALE GENOMIC DNA]</scope>
    <source>
        <strain evidence="7">AR-01</strain>
    </source>
</reference>
<comment type="catalytic activity">
    <reaction evidence="1 5">
        <text>S-ubiquitinyl-[E2 ubiquitin-conjugating enzyme]-L-cysteine + [acceptor protein]-L-lysine = [E2 ubiquitin-conjugating enzyme]-L-cysteine + N(6)-ubiquitinyl-[acceptor protein]-L-lysine.</text>
        <dbReference type="EC" id="2.3.2.27"/>
    </reaction>
</comment>
<comment type="function">
    <text evidence="5">Functions as an E3 ubiquitin ligase.</text>
</comment>
<dbReference type="EC" id="2.3.2.27" evidence="5"/>
<keyword evidence="8" id="KW-1185">Reference proteome</keyword>
<evidence type="ECO:0000256" key="4">
    <source>
        <dbReference type="ARBA" id="ARBA00022786"/>
    </source>
</evidence>
<evidence type="ECO:0000256" key="3">
    <source>
        <dbReference type="ARBA" id="ARBA00022679"/>
    </source>
</evidence>
<keyword evidence="4 5" id="KW-0833">Ubl conjugation pathway</keyword>
<dbReference type="PANTHER" id="PTHR22849:SF130">
    <property type="entry name" value="U-BOX DOMAIN-CONTAINING PROTEIN"/>
    <property type="match status" value="1"/>
</dbReference>
<dbReference type="Pfam" id="PF25598">
    <property type="entry name" value="ARM_PUB"/>
    <property type="match status" value="1"/>
</dbReference>
<dbReference type="EMBL" id="JACEIK010000010">
    <property type="protein sequence ID" value="MCD7446297.1"/>
    <property type="molecule type" value="Genomic_DNA"/>
</dbReference>
<sequence>MEEVEIPQYFLCPISLMIMKDPVTTVTGITYDRDSIEMWLFTAEEEDVAAETTCPVTKQKLPRDIELLTPNHMLRRLIQAWCIANASNGIDRIPTPKYPLNKSHIQRLVRQVNNDQLCVEALRKIDALVIENEKNRKCLEEVGAIKAMVSFIIKNLKERKLITGLEEALRIFQLVWSPTTENEQLVKENRDLIEAILWILRSEMTKNQEVIKTHAMMVLKNVIGVSSSSLISGLNPEFFQEMVSILRKESKHHISQQATKAALQVLIDACQWGRNKQKIIESGAIFELIELELGNTEKRVSELVLCVLAHLCTLADGRAEFLKHAAGIGVVTKRTLRVSSSTDDCAIQILGSIAKCSATKEVLMEMLKVGAVSKLCMVIQASCGDYLKKKAMEILRTHSYAWSNSPCIQVYLLTRYPGQ</sequence>
<evidence type="ECO:0000256" key="5">
    <source>
        <dbReference type="RuleBase" id="RU369093"/>
    </source>
</evidence>
<comment type="caution">
    <text evidence="7">The sequence shown here is derived from an EMBL/GenBank/DDBJ whole genome shotgun (WGS) entry which is preliminary data.</text>
</comment>
<dbReference type="SMART" id="SM00504">
    <property type="entry name" value="Ubox"/>
    <property type="match status" value="1"/>
</dbReference>
<dbReference type="Proteomes" id="UP000823775">
    <property type="component" value="Unassembled WGS sequence"/>
</dbReference>
<evidence type="ECO:0000313" key="7">
    <source>
        <dbReference type="EMBL" id="MCD7446297.1"/>
    </source>
</evidence>
<evidence type="ECO:0000256" key="2">
    <source>
        <dbReference type="ARBA" id="ARBA00004906"/>
    </source>
</evidence>
<dbReference type="Gene3D" id="1.25.10.10">
    <property type="entry name" value="Leucine-rich Repeat Variant"/>
    <property type="match status" value="1"/>
</dbReference>
<accession>A0ABS8RHG6</accession>